<accession>A0A4Y3M611</accession>
<gene>
    <name evidence="1" type="ORF">GRO01_16710</name>
</gene>
<sequence length="713" mass="81332">MPLLTDMFDACWYLENNPDVRDSGIDPLEHFMTVGWREGRNPSPAFDTQFYLQANPDVVEADLNPLEHFVVTGRSEGRKPLSELPQDIADSPLDDDILRAFFDEKYYREQYAGHIPADQDAFTHFMTVGWHRGYNPSAEFDTQFYLESNPDVGTASLNPLEHYLTSGRAEGRAGLPVLEGLDDIPVLLQDDTLARSMDVVAADFDPEFYRRRNPDIKGSDDDLFRHFMTTGWQEGRDPSSQFDVSYYFWANPDVAEAGINPLLHYRLHAATEIRRSLQPHAKERAVLRHCRAVQDRKPFWQLPEREKAVDEWYLASFLKRDRNNRSQNAGLIVSISHDDYRKVPGGVQNCVRDEAQSFAAQDWTYLHLFPSRAISTLAALHHGEFVASVNGQYVGRVTVDTLLKVLARQHGHYPHRHLIIHHLMGVMPECVPVIAQEMQAEKSIFWLHDFFTICPSYALMRNDIAFCNAPVPTSPACHICAYGEERQTHLPRIKALFEALRPEVIAPSRYTLKFWQKKTDLPVTKASVQEHAFITAKVPFEKRIPDTLKIGFIGTPVFYKGWDVYRELAAQFLGDQRYDFFYLGSTEQDAVNVTSLPATVTQADRDAMQKCIRRNEIDVIVNWSLYPETFCFTAYEAIAAGAFLIAPKGSGNVEDLLNSSKEKIGYVADDDQELKSVFETDRLRSLVEKSRRTTGTLEIRPCTFAYLVPETAQ</sequence>
<dbReference type="Proteomes" id="UP000320772">
    <property type="component" value="Unassembled WGS sequence"/>
</dbReference>
<evidence type="ECO:0000313" key="1">
    <source>
        <dbReference type="EMBL" id="GEB04095.1"/>
    </source>
</evidence>
<evidence type="ECO:0008006" key="3">
    <source>
        <dbReference type="Google" id="ProtNLM"/>
    </source>
</evidence>
<organism evidence="1 2">
    <name type="scientific">Gluconobacter roseus NBRC 3990</name>
    <dbReference type="NCBI Taxonomy" id="1307950"/>
    <lineage>
        <taxon>Bacteria</taxon>
        <taxon>Pseudomonadati</taxon>
        <taxon>Pseudomonadota</taxon>
        <taxon>Alphaproteobacteria</taxon>
        <taxon>Acetobacterales</taxon>
        <taxon>Acetobacteraceae</taxon>
        <taxon>Gluconobacter</taxon>
    </lineage>
</organism>
<dbReference type="RefSeq" id="WP_141306945.1">
    <property type="nucleotide sequence ID" value="NZ_BAQZ01000048.1"/>
</dbReference>
<reference evidence="1 2" key="1">
    <citation type="submission" date="2019-06" db="EMBL/GenBank/DDBJ databases">
        <title>Whole genome shotgun sequence of Gluconobacter roseus NBRC 3990.</title>
        <authorList>
            <person name="Hosoyama A."/>
            <person name="Uohara A."/>
            <person name="Ohji S."/>
            <person name="Ichikawa N."/>
        </authorList>
    </citation>
    <scope>NUCLEOTIDE SEQUENCE [LARGE SCALE GENOMIC DNA]</scope>
    <source>
        <strain evidence="1 2">NBRC 3990</strain>
    </source>
</reference>
<dbReference type="Gene3D" id="3.40.50.2000">
    <property type="entry name" value="Glycogen Phosphorylase B"/>
    <property type="match status" value="1"/>
</dbReference>
<comment type="caution">
    <text evidence="1">The sequence shown here is derived from an EMBL/GenBank/DDBJ whole genome shotgun (WGS) entry which is preliminary data.</text>
</comment>
<evidence type="ECO:0000313" key="2">
    <source>
        <dbReference type="Proteomes" id="UP000320772"/>
    </source>
</evidence>
<dbReference type="AlphaFoldDB" id="A0A4Y3M611"/>
<dbReference type="EMBL" id="BJLY01000003">
    <property type="protein sequence ID" value="GEB04095.1"/>
    <property type="molecule type" value="Genomic_DNA"/>
</dbReference>
<name>A0A4Y3M611_9PROT</name>
<dbReference type="STRING" id="586239.AD943_11285"/>
<proteinExistence type="predicted"/>
<protein>
    <recommendedName>
        <fullName evidence="3">Glycosyl transferase family 1 domain-containing protein</fullName>
    </recommendedName>
</protein>
<dbReference type="SUPFAM" id="SSF53756">
    <property type="entry name" value="UDP-Glycosyltransferase/glycogen phosphorylase"/>
    <property type="match status" value="1"/>
</dbReference>
<keyword evidence="2" id="KW-1185">Reference proteome</keyword>